<accession>A0A182Y2M0</accession>
<dbReference type="AlphaFoldDB" id="A0A182Y2M0"/>
<dbReference type="Proteomes" id="UP000076408">
    <property type="component" value="Unassembled WGS sequence"/>
</dbReference>
<dbReference type="Gene3D" id="2.10.25.10">
    <property type="entry name" value="Laminin"/>
    <property type="match status" value="1"/>
</dbReference>
<dbReference type="VEuPathDB" id="VectorBase:ASTEI02706"/>
<proteinExistence type="predicted"/>
<dbReference type="SUPFAM" id="SSF57567">
    <property type="entry name" value="Serine protease inhibitors"/>
    <property type="match status" value="1"/>
</dbReference>
<protein>
    <submittedName>
        <fullName evidence="1">TIL domain-containing protein</fullName>
    </submittedName>
</protein>
<reference evidence="1" key="2">
    <citation type="submission" date="2020-05" db="UniProtKB">
        <authorList>
            <consortium name="EnsemblMetazoa"/>
        </authorList>
    </citation>
    <scope>IDENTIFICATION</scope>
    <source>
        <strain evidence="1">Indian</strain>
    </source>
</reference>
<sequence length="81" mass="8811">MKYTLVVLLLALMALTSAFARDAEGQCRPGEYYDSCGLPCEETCLDPIPEDCSYECAQGCYCEEGTIREHIGGDCIPSTSC</sequence>
<dbReference type="InterPro" id="IPR002919">
    <property type="entry name" value="TIL_dom"/>
</dbReference>
<keyword evidence="2" id="KW-1185">Reference proteome</keyword>
<evidence type="ECO:0000313" key="2">
    <source>
        <dbReference type="Proteomes" id="UP000076408"/>
    </source>
</evidence>
<reference evidence="2" key="1">
    <citation type="journal article" date="2014" name="Genome Biol.">
        <title>Genome analysis of a major urban malaria vector mosquito, Anopheles stephensi.</title>
        <authorList>
            <person name="Jiang X."/>
            <person name="Peery A."/>
            <person name="Hall A.B."/>
            <person name="Sharma A."/>
            <person name="Chen X.G."/>
            <person name="Waterhouse R.M."/>
            <person name="Komissarov A."/>
            <person name="Riehle M.M."/>
            <person name="Shouche Y."/>
            <person name="Sharakhova M.V."/>
            <person name="Lawson D."/>
            <person name="Pakpour N."/>
            <person name="Arensburger P."/>
            <person name="Davidson V.L."/>
            <person name="Eiglmeier K."/>
            <person name="Emrich S."/>
            <person name="George P."/>
            <person name="Kennedy R.C."/>
            <person name="Mane S.P."/>
            <person name="Maslen G."/>
            <person name="Oringanje C."/>
            <person name="Qi Y."/>
            <person name="Settlage R."/>
            <person name="Tojo M."/>
            <person name="Tubio J.M."/>
            <person name="Unger M.F."/>
            <person name="Wang B."/>
            <person name="Vernick K.D."/>
            <person name="Ribeiro J.M."/>
            <person name="James A.A."/>
            <person name="Michel K."/>
            <person name="Riehle M.A."/>
            <person name="Luckhart S."/>
            <person name="Sharakhov I.V."/>
            <person name="Tu Z."/>
        </authorList>
    </citation>
    <scope>NUCLEOTIDE SEQUENCE [LARGE SCALE GENOMIC DNA]</scope>
    <source>
        <strain evidence="2">Indian</strain>
    </source>
</reference>
<dbReference type="CDD" id="cd19941">
    <property type="entry name" value="TIL"/>
    <property type="match status" value="1"/>
</dbReference>
<dbReference type="VEuPathDB" id="VectorBase:ASTEI20_035887"/>
<dbReference type="STRING" id="30069.A0A182Y2M0"/>
<evidence type="ECO:0000313" key="1">
    <source>
        <dbReference type="EnsemblMetazoa" id="ASTEI02706-PA"/>
    </source>
</evidence>
<dbReference type="InterPro" id="IPR036084">
    <property type="entry name" value="Ser_inhib-like_sf"/>
</dbReference>
<dbReference type="VEuPathDB" id="VectorBase:ASTE007836"/>
<dbReference type="EnsemblMetazoa" id="ASTEI02706-RA">
    <property type="protein sequence ID" value="ASTEI02706-PA"/>
    <property type="gene ID" value="ASTEI02706"/>
</dbReference>
<name>A0A182Y2M0_ANOST</name>
<dbReference type="Pfam" id="PF01826">
    <property type="entry name" value="TIL"/>
    <property type="match status" value="1"/>
</dbReference>
<organism evidence="1 2">
    <name type="scientific">Anopheles stephensi</name>
    <name type="common">Indo-Pakistan malaria mosquito</name>
    <dbReference type="NCBI Taxonomy" id="30069"/>
    <lineage>
        <taxon>Eukaryota</taxon>
        <taxon>Metazoa</taxon>
        <taxon>Ecdysozoa</taxon>
        <taxon>Arthropoda</taxon>
        <taxon>Hexapoda</taxon>
        <taxon>Insecta</taxon>
        <taxon>Pterygota</taxon>
        <taxon>Neoptera</taxon>
        <taxon>Endopterygota</taxon>
        <taxon>Diptera</taxon>
        <taxon>Nematocera</taxon>
        <taxon>Culicoidea</taxon>
        <taxon>Culicidae</taxon>
        <taxon>Anophelinae</taxon>
        <taxon>Anopheles</taxon>
    </lineage>
</organism>